<dbReference type="Gene3D" id="3.30.465.10">
    <property type="match status" value="1"/>
</dbReference>
<gene>
    <name evidence="6" type="ORF">FB567DRAFT_561784</name>
</gene>
<reference evidence="6" key="1">
    <citation type="journal article" date="2021" name="Nat. Commun.">
        <title>Genetic determinants of endophytism in the Arabidopsis root mycobiome.</title>
        <authorList>
            <person name="Mesny F."/>
            <person name="Miyauchi S."/>
            <person name="Thiergart T."/>
            <person name="Pickel B."/>
            <person name="Atanasova L."/>
            <person name="Karlsson M."/>
            <person name="Huettel B."/>
            <person name="Barry K.W."/>
            <person name="Haridas S."/>
            <person name="Chen C."/>
            <person name="Bauer D."/>
            <person name="Andreopoulos W."/>
            <person name="Pangilinan J."/>
            <person name="LaButti K."/>
            <person name="Riley R."/>
            <person name="Lipzen A."/>
            <person name="Clum A."/>
            <person name="Drula E."/>
            <person name="Henrissat B."/>
            <person name="Kohler A."/>
            <person name="Grigoriev I.V."/>
            <person name="Martin F.M."/>
            <person name="Hacquard S."/>
        </authorList>
    </citation>
    <scope>NUCLEOTIDE SEQUENCE</scope>
    <source>
        <strain evidence="6">MPI-SDFR-AT-0120</strain>
    </source>
</reference>
<proteinExistence type="inferred from homology"/>
<dbReference type="InterPro" id="IPR016169">
    <property type="entry name" value="FAD-bd_PCMH_sub2"/>
</dbReference>
<dbReference type="AlphaFoldDB" id="A0A8K0VWJ1"/>
<dbReference type="EMBL" id="JAGMVJ010000013">
    <property type="protein sequence ID" value="KAH7083823.1"/>
    <property type="molecule type" value="Genomic_DNA"/>
</dbReference>
<evidence type="ECO:0000256" key="2">
    <source>
        <dbReference type="ARBA" id="ARBA00022630"/>
    </source>
</evidence>
<dbReference type="OrthoDB" id="2151789at2759"/>
<sequence>MTRRNSFNRCEALLAILGPEKVFLPSSSAYNTSLSSYFSRQSSAVHPVCFVAPQTNKDVSAVVKSLTEDPEDTINFAIRSGGHMWISDASNVQGGVTIDLGALDSIDLSADKTTVSIGPGAKWDVVYAKLDPLGLSVAGGRIGGVGVGGLTVGGGLSYFGPQHGWTCDAASAFEVVLADGSIVTATEKEHTDLFYGLRGGGNSFGIVTRINFETFAQGPLWFATTYNPLSTFDDHAKIVANISATENYDDNASFIAGFGYSQAQGMSVIVNQLVYTKPVDDQVPQYYQEIMDLPSVYSNVSVANMSTLATQGTALIPSGAARYMFATTTFEPTEAMIRGAFEVWSASVDGVKNISGLTWSLSMEMVPEGQYQRKADSNSLGLIDRKGTRAVILLTESWQRQEDDEQVYAAVAALVTALEEKARSLDAYDPYLYLNYAAPWQDPIASYGEDKVQGLRALRGRVDPLGVFTKRVPGGFKIPNDDGR</sequence>
<evidence type="ECO:0000259" key="5">
    <source>
        <dbReference type="PROSITE" id="PS51387"/>
    </source>
</evidence>
<evidence type="ECO:0000313" key="6">
    <source>
        <dbReference type="EMBL" id="KAH7083823.1"/>
    </source>
</evidence>
<keyword evidence="3" id="KW-0274">FAD</keyword>
<dbReference type="InterPro" id="IPR016166">
    <property type="entry name" value="FAD-bd_PCMH"/>
</dbReference>
<dbReference type="GO" id="GO:0016491">
    <property type="term" value="F:oxidoreductase activity"/>
    <property type="evidence" value="ECO:0007669"/>
    <property type="project" value="UniProtKB-KW"/>
</dbReference>
<evidence type="ECO:0000256" key="1">
    <source>
        <dbReference type="ARBA" id="ARBA00005466"/>
    </source>
</evidence>
<keyword evidence="2" id="KW-0285">Flavoprotein</keyword>
<dbReference type="SUPFAM" id="SSF56176">
    <property type="entry name" value="FAD-binding/transporter-associated domain-like"/>
    <property type="match status" value="1"/>
</dbReference>
<evidence type="ECO:0000313" key="7">
    <source>
        <dbReference type="Proteomes" id="UP000813461"/>
    </source>
</evidence>
<dbReference type="PANTHER" id="PTHR42973">
    <property type="entry name" value="BINDING OXIDOREDUCTASE, PUTATIVE (AFU_ORTHOLOGUE AFUA_1G17690)-RELATED"/>
    <property type="match status" value="1"/>
</dbReference>
<dbReference type="Pfam" id="PF01565">
    <property type="entry name" value="FAD_binding_4"/>
    <property type="match status" value="1"/>
</dbReference>
<feature type="domain" description="FAD-binding PCMH-type" evidence="5">
    <location>
        <begin position="43"/>
        <end position="217"/>
    </location>
</feature>
<dbReference type="Proteomes" id="UP000813461">
    <property type="component" value="Unassembled WGS sequence"/>
</dbReference>
<dbReference type="PANTHER" id="PTHR42973:SF22">
    <property type="entry name" value="FAD-BINDING PCMH-TYPE DOMAIN-CONTAINING PROTEIN-RELATED"/>
    <property type="match status" value="1"/>
</dbReference>
<dbReference type="InterPro" id="IPR050416">
    <property type="entry name" value="FAD-linked_Oxidoreductase"/>
</dbReference>
<accession>A0A8K0VWJ1</accession>
<dbReference type="InterPro" id="IPR036318">
    <property type="entry name" value="FAD-bd_PCMH-like_sf"/>
</dbReference>
<dbReference type="InterPro" id="IPR006094">
    <property type="entry name" value="Oxid_FAD_bind_N"/>
</dbReference>
<dbReference type="GO" id="GO:0071949">
    <property type="term" value="F:FAD binding"/>
    <property type="evidence" value="ECO:0007669"/>
    <property type="project" value="InterPro"/>
</dbReference>
<evidence type="ECO:0000256" key="4">
    <source>
        <dbReference type="ARBA" id="ARBA00023002"/>
    </source>
</evidence>
<keyword evidence="7" id="KW-1185">Reference proteome</keyword>
<protein>
    <submittedName>
        <fullName evidence="6">Oxidoreductase</fullName>
    </submittedName>
</protein>
<name>A0A8K0VWJ1_9PLEO</name>
<comment type="caution">
    <text evidence="6">The sequence shown here is derived from an EMBL/GenBank/DDBJ whole genome shotgun (WGS) entry which is preliminary data.</text>
</comment>
<evidence type="ECO:0000256" key="3">
    <source>
        <dbReference type="ARBA" id="ARBA00022827"/>
    </source>
</evidence>
<keyword evidence="4" id="KW-0560">Oxidoreductase</keyword>
<dbReference type="PROSITE" id="PS51387">
    <property type="entry name" value="FAD_PCMH"/>
    <property type="match status" value="1"/>
</dbReference>
<organism evidence="6 7">
    <name type="scientific">Paraphoma chrysanthemicola</name>
    <dbReference type="NCBI Taxonomy" id="798071"/>
    <lineage>
        <taxon>Eukaryota</taxon>
        <taxon>Fungi</taxon>
        <taxon>Dikarya</taxon>
        <taxon>Ascomycota</taxon>
        <taxon>Pezizomycotina</taxon>
        <taxon>Dothideomycetes</taxon>
        <taxon>Pleosporomycetidae</taxon>
        <taxon>Pleosporales</taxon>
        <taxon>Pleosporineae</taxon>
        <taxon>Phaeosphaeriaceae</taxon>
        <taxon>Paraphoma</taxon>
    </lineage>
</organism>
<comment type="similarity">
    <text evidence="1">Belongs to the oxygen-dependent FAD-linked oxidoreductase family.</text>
</comment>